<feature type="signal peptide" evidence="1">
    <location>
        <begin position="1"/>
        <end position="23"/>
    </location>
</feature>
<reference evidence="2 3" key="1">
    <citation type="submission" date="2019-02" db="EMBL/GenBank/DDBJ databases">
        <title>Paenibacillus sp. nov., isolated from surface-sterilized tissue of Thalictrum simplex L.</title>
        <authorList>
            <person name="Tuo L."/>
        </authorList>
    </citation>
    <scope>NUCLEOTIDE SEQUENCE [LARGE SCALE GENOMIC DNA]</scope>
    <source>
        <strain evidence="2 3">N2SHLJ1</strain>
    </source>
</reference>
<keyword evidence="3" id="KW-1185">Reference proteome</keyword>
<dbReference type="OrthoDB" id="9762689at2"/>
<evidence type="ECO:0000313" key="2">
    <source>
        <dbReference type="EMBL" id="TBL76602.1"/>
    </source>
</evidence>
<proteinExistence type="predicted"/>
<protein>
    <recommendedName>
        <fullName evidence="4">Beta-galactosidase</fullName>
    </recommendedName>
</protein>
<keyword evidence="1" id="KW-0732">Signal</keyword>
<dbReference type="AlphaFoldDB" id="A0A4Q9DMP7"/>
<feature type="chain" id="PRO_5020753392" description="Beta-galactosidase" evidence="1">
    <location>
        <begin position="24"/>
        <end position="889"/>
    </location>
</feature>
<dbReference type="Gene3D" id="2.60.120.260">
    <property type="entry name" value="Galactose-binding domain-like"/>
    <property type="match status" value="3"/>
</dbReference>
<evidence type="ECO:0000256" key="1">
    <source>
        <dbReference type="SAM" id="SignalP"/>
    </source>
</evidence>
<dbReference type="EMBL" id="SIRE01000013">
    <property type="protein sequence ID" value="TBL76602.1"/>
    <property type="molecule type" value="Genomic_DNA"/>
</dbReference>
<sequence>MRFTFLLFIPVLFTLCLPNVAHGDNAQWLLEENDPSIDYTGYFGSFQQHEASGGDQWSSEDPAAGFTLTFKGTGFTWYGFTGPYNGIADVYVDNVKMTSVDSYTNTYDYRKKLAEITDLPSGIHIAEVRNTAQHNELSGGYNLPVDNLLVDGQMIPRIEEDDPAIHLTEPFYPFDDARASQGKQLYSEFRQAQISLTFTGGRIIWYGLKGPYNGVADIYIDGVKMTSVDSYSSTYQYKQKLADIANLPLGIHIFEIKNTGLKHAASGGVNLPLDYLLTDGNPSQRMEEFHPAITYYKEFGGFDNPNASGSKQLYSGHTTAKFILPFTGKRVLWYGFKGPWNGIAEVYVDGVLRTTADSYSDKYQYQQLLADISGLADGGHVLEVRNTSRKHAMSGGNNLSVDYFVVDGKAAVDSHEPNNTLVTASPITLDTDMESYISASGDQDFYKFVADTDGIIQIKLRGPADLKQYTFEVYYADGSTLFTPANGEDTEKSASLVAEKGASYYIKVFGIMPDDYSVHPYRLTVNEIEMDTERLIPADAGKEGEVALAFGSTVRGYIASAGERHDYMVSSGADGMILPIELDTLNRNYVLSISKANGSQFTDVIKTENNHQAAIVNMEPNATYNVHISGATPEDFSTFAPYTLTVGRPKTGGTLNGGYITAELVQPGSAVLNNLRLSGEVHYYRFQADISGKMYLRLEAPLSKNYDLSVYDQAGNVISGVASQPSGAEWGTVAVESGKSYYLRVSGASPGNFGSKADEAYTLTVGSVQEDDHEPANDNYRTAVPIEAGQSSWSRLSVSGDQDYFQFRTGTQPAEAHILLDTTGIWGDQHYDIEVYDDNGNRLQQTGAAGNRNEFVFAAKPDSIYRIGISGATADDYSTDLYELRLELR</sequence>
<accession>A0A4Q9DMP7</accession>
<dbReference type="SUPFAM" id="SSF89260">
    <property type="entry name" value="Collagen-binding domain"/>
    <property type="match status" value="1"/>
</dbReference>
<organism evidence="2 3">
    <name type="scientific">Paenibacillus thalictri</name>
    <dbReference type="NCBI Taxonomy" id="2527873"/>
    <lineage>
        <taxon>Bacteria</taxon>
        <taxon>Bacillati</taxon>
        <taxon>Bacillota</taxon>
        <taxon>Bacilli</taxon>
        <taxon>Bacillales</taxon>
        <taxon>Paenibacillaceae</taxon>
        <taxon>Paenibacillus</taxon>
    </lineage>
</organism>
<evidence type="ECO:0000313" key="3">
    <source>
        <dbReference type="Proteomes" id="UP000293142"/>
    </source>
</evidence>
<dbReference type="RefSeq" id="WP_131015074.1">
    <property type="nucleotide sequence ID" value="NZ_SIRE01000013.1"/>
</dbReference>
<dbReference type="Gene3D" id="2.60.120.380">
    <property type="match status" value="3"/>
</dbReference>
<name>A0A4Q9DMP7_9BACL</name>
<dbReference type="Proteomes" id="UP000293142">
    <property type="component" value="Unassembled WGS sequence"/>
</dbReference>
<evidence type="ECO:0008006" key="4">
    <source>
        <dbReference type="Google" id="ProtNLM"/>
    </source>
</evidence>
<comment type="caution">
    <text evidence="2">The sequence shown here is derived from an EMBL/GenBank/DDBJ whole genome shotgun (WGS) entry which is preliminary data.</text>
</comment>
<gene>
    <name evidence="2" type="ORF">EYB31_19440</name>
</gene>